<organism evidence="7 8">
    <name type="scientific">Petrotoga mobilis (strain DSM 10674 / SJ95)</name>
    <dbReference type="NCBI Taxonomy" id="403833"/>
    <lineage>
        <taxon>Bacteria</taxon>
        <taxon>Thermotogati</taxon>
        <taxon>Thermotogota</taxon>
        <taxon>Thermotogae</taxon>
        <taxon>Petrotogales</taxon>
        <taxon>Petrotogaceae</taxon>
        <taxon>Petrotoga</taxon>
    </lineage>
</organism>
<dbReference type="PANTHER" id="PTHR43202">
    <property type="entry name" value="NICOTINATE-NUCLEOTIDE PYROPHOSPHORYLASE"/>
    <property type="match status" value="1"/>
</dbReference>
<keyword evidence="5" id="KW-0662">Pyridine nucleotide biosynthesis</keyword>
<dbReference type="KEGG" id="pmo:Pmob_1348"/>
<dbReference type="UniPathway" id="UPA00253">
    <property type="reaction ID" value="UER00457"/>
</dbReference>
<evidence type="ECO:0000256" key="6">
    <source>
        <dbReference type="ARBA" id="ARBA00048668"/>
    </source>
</evidence>
<dbReference type="InterPro" id="IPR036068">
    <property type="entry name" value="Nicotinate_pribotase-like_C"/>
</dbReference>
<name>A9BHT7_PETMO</name>
<comment type="pathway">
    <text evidence="1">Cofactor biosynthesis; NAD(+) biosynthesis; nicotinate D-ribonucleotide from nicotinate: step 1/1.</text>
</comment>
<evidence type="ECO:0000256" key="1">
    <source>
        <dbReference type="ARBA" id="ARBA00004952"/>
    </source>
</evidence>
<dbReference type="EMBL" id="CP000879">
    <property type="protein sequence ID" value="ABX32052.1"/>
    <property type="molecule type" value="Genomic_DNA"/>
</dbReference>
<accession>A9BHT7</accession>
<evidence type="ECO:0000256" key="4">
    <source>
        <dbReference type="ARBA" id="ARBA00022598"/>
    </source>
</evidence>
<evidence type="ECO:0000256" key="5">
    <source>
        <dbReference type="ARBA" id="ARBA00022642"/>
    </source>
</evidence>
<proteinExistence type="predicted"/>
<keyword evidence="4" id="KW-0436">Ligase</keyword>
<dbReference type="GO" id="GO:0016763">
    <property type="term" value="F:pentosyltransferase activity"/>
    <property type="evidence" value="ECO:0007669"/>
    <property type="project" value="InterPro"/>
</dbReference>
<gene>
    <name evidence="7" type="ordered locus">Pmob_1348</name>
</gene>
<dbReference type="EC" id="6.3.4.21" evidence="2"/>
<dbReference type="SUPFAM" id="SSF51690">
    <property type="entry name" value="Nicotinate/Quinolinate PRTase C-terminal domain-like"/>
    <property type="match status" value="1"/>
</dbReference>
<dbReference type="Gene3D" id="3.20.20.70">
    <property type="entry name" value="Aldolase class I"/>
    <property type="match status" value="2"/>
</dbReference>
<dbReference type="InterPro" id="IPR037128">
    <property type="entry name" value="Quinolinate_PRibosylTase_N_sf"/>
</dbReference>
<protein>
    <recommendedName>
        <fullName evidence="2">nicotinate phosphoribosyltransferase</fullName>
        <ecNumber evidence="2">6.3.4.21</ecNumber>
    </recommendedName>
</protein>
<dbReference type="SUPFAM" id="SSF54675">
    <property type="entry name" value="Nicotinate/Quinolinate PRTase N-terminal domain-like"/>
    <property type="match status" value="1"/>
</dbReference>
<dbReference type="STRING" id="403833.Pmob_1348"/>
<dbReference type="InterPro" id="IPR013785">
    <property type="entry name" value="Aldolase_TIM"/>
</dbReference>
<evidence type="ECO:0000313" key="7">
    <source>
        <dbReference type="EMBL" id="ABX32052.1"/>
    </source>
</evidence>
<dbReference type="HOGENOM" id="CLU_043773_1_0_0"/>
<dbReference type="PANTHER" id="PTHR43202:SF1">
    <property type="entry name" value="NICOTINATE PHOSPHORIBOSYLTRANSFERASE"/>
    <property type="match status" value="1"/>
</dbReference>
<evidence type="ECO:0000256" key="2">
    <source>
        <dbReference type="ARBA" id="ARBA00013236"/>
    </source>
</evidence>
<dbReference type="InterPro" id="IPR053190">
    <property type="entry name" value="NAPRTase-like"/>
</dbReference>
<dbReference type="PIRSF" id="PIRSF000484">
    <property type="entry name" value="NAPRT"/>
    <property type="match status" value="1"/>
</dbReference>
<dbReference type="InterPro" id="IPR007229">
    <property type="entry name" value="Nic_PRibTrfase-Fam"/>
</dbReference>
<dbReference type="GO" id="GO:0004516">
    <property type="term" value="F:nicotinate phosphoribosyltransferase activity"/>
    <property type="evidence" value="ECO:0007669"/>
    <property type="project" value="UniProtKB-EC"/>
</dbReference>
<sequence>MDLNDTNKRLHPKLFKVPIDKIRMGYYTDKYFTRYVEVLKKDKRKVNVTYQFFPRADCVVVGLDEALALLTYGTGYYKDEEKAKEIFDEILTIERAIQDASTRMDKEELLNCTNKKWDLRMLLNSLWVDKWDEIEVLALNDGDEAKSMEPVFVIEGNPVYFGYLETLLLGVMARASSTATAVKKVVNAAKGKPILFFSARFDHFWVQTTDGYAALKAGAFGVSTDANADYWGVESLGTIPHALIAAYNGNTSDAAIAFNKYVDGHVNRMVLVDWDNDVIGTTIKVAKDFYEHIYGEKPNIDRGDLSKIIGEGKDKIWAVRFDTSGSLRDKSVIPKDKSSLGVNPEMVWRARRKFDELGMNNLKIMVSGGFNQEKIDLFETLEVPVDLYGVGSSLLKQKVDFTADIVEVDGRPCAKVGRKKGDFSRLKVVEKNYWEY</sequence>
<dbReference type="AlphaFoldDB" id="A9BHT7"/>
<reference evidence="7" key="1">
    <citation type="submission" date="2007-11" db="EMBL/GenBank/DDBJ databases">
        <title>Complete sequence of Petroga mobilis SJ95.</title>
        <authorList>
            <consortium name="US DOE Joint Genome Institute"/>
            <person name="Copeland A."/>
            <person name="Lucas S."/>
            <person name="Lapidus A."/>
            <person name="Barry K."/>
            <person name="Glavina del Rio T."/>
            <person name="Dalin E."/>
            <person name="Tice H."/>
            <person name="Pitluck S."/>
            <person name="Meincke L."/>
            <person name="Brettin T."/>
            <person name="Bruce D."/>
            <person name="Detter J.C."/>
            <person name="Han C."/>
            <person name="Kuske C.R."/>
            <person name="Schmutz J."/>
            <person name="Larimer F."/>
            <person name="Land M."/>
            <person name="Hauser L."/>
            <person name="Kyrpides N."/>
            <person name="Mikhailova N."/>
            <person name="Noll K."/>
            <person name="Richardson P."/>
        </authorList>
    </citation>
    <scope>NUCLEOTIDE SEQUENCE [LARGE SCALE GENOMIC DNA]</scope>
    <source>
        <strain evidence="7">SJ95</strain>
    </source>
</reference>
<comment type="catalytic activity">
    <reaction evidence="6">
        <text>5-phospho-alpha-D-ribose 1-diphosphate + nicotinate + ATP + H2O = nicotinate beta-D-ribonucleotide + ADP + phosphate + diphosphate</text>
        <dbReference type="Rhea" id="RHEA:36163"/>
        <dbReference type="ChEBI" id="CHEBI:15377"/>
        <dbReference type="ChEBI" id="CHEBI:30616"/>
        <dbReference type="ChEBI" id="CHEBI:32544"/>
        <dbReference type="ChEBI" id="CHEBI:33019"/>
        <dbReference type="ChEBI" id="CHEBI:43474"/>
        <dbReference type="ChEBI" id="CHEBI:57502"/>
        <dbReference type="ChEBI" id="CHEBI:58017"/>
        <dbReference type="ChEBI" id="CHEBI:456216"/>
        <dbReference type="EC" id="6.3.4.21"/>
    </reaction>
</comment>
<dbReference type="eggNOG" id="COG1488">
    <property type="taxonomic scope" value="Bacteria"/>
</dbReference>
<dbReference type="GO" id="GO:0009435">
    <property type="term" value="P:NAD+ biosynthetic process"/>
    <property type="evidence" value="ECO:0007669"/>
    <property type="project" value="UniProtKB-UniPathway"/>
</dbReference>
<dbReference type="OrthoDB" id="9770610at2"/>
<evidence type="ECO:0000313" key="8">
    <source>
        <dbReference type="Proteomes" id="UP000000789"/>
    </source>
</evidence>
<dbReference type="Proteomes" id="UP000000789">
    <property type="component" value="Chromosome"/>
</dbReference>
<dbReference type="RefSeq" id="WP_012209151.1">
    <property type="nucleotide sequence ID" value="NC_010003.1"/>
</dbReference>
<evidence type="ECO:0000256" key="3">
    <source>
        <dbReference type="ARBA" id="ARBA00022553"/>
    </source>
</evidence>
<dbReference type="Gene3D" id="3.90.1170.20">
    <property type="entry name" value="Quinolinate phosphoribosyl transferase, N-terminal domain"/>
    <property type="match status" value="1"/>
</dbReference>
<keyword evidence="8" id="KW-1185">Reference proteome</keyword>
<keyword evidence="3" id="KW-0597">Phosphoprotein</keyword>